<organism evidence="3 4">
    <name type="scientific">Vasconcelosia minhoensis LEGE 07310</name>
    <dbReference type="NCBI Taxonomy" id="915328"/>
    <lineage>
        <taxon>Bacteria</taxon>
        <taxon>Bacillati</taxon>
        <taxon>Cyanobacteriota</taxon>
        <taxon>Cyanophyceae</taxon>
        <taxon>Nodosilineales</taxon>
        <taxon>Cymatolegaceae</taxon>
        <taxon>Vasconcelosia</taxon>
        <taxon>Vasconcelosia minhoensis</taxon>
    </lineage>
</organism>
<feature type="signal peptide" evidence="2">
    <location>
        <begin position="1"/>
        <end position="23"/>
    </location>
</feature>
<protein>
    <recommendedName>
        <fullName evidence="5">DUF4148 domain-containing protein</fullName>
    </recommendedName>
</protein>
<comment type="caution">
    <text evidence="3">The sequence shown here is derived from an EMBL/GenBank/DDBJ whole genome shotgun (WGS) entry which is preliminary data.</text>
</comment>
<sequence>MIKLTYSLVAVGLLGAIATPALAQEINPQPNNINPLEDLRADETGTGIFSGSSTDFMDLVHQASRAGGMTGAEFQRRQDRVIDRAAESYLQRRQELLQQQPAAQPAQPVGEGAASDL</sequence>
<evidence type="ECO:0008006" key="5">
    <source>
        <dbReference type="Google" id="ProtNLM"/>
    </source>
</evidence>
<evidence type="ECO:0000256" key="1">
    <source>
        <dbReference type="SAM" id="MobiDB-lite"/>
    </source>
</evidence>
<keyword evidence="4" id="KW-1185">Reference proteome</keyword>
<proteinExistence type="predicted"/>
<evidence type="ECO:0000256" key="2">
    <source>
        <dbReference type="SAM" id="SignalP"/>
    </source>
</evidence>
<keyword evidence="2" id="KW-0732">Signal</keyword>
<dbReference type="RefSeq" id="WP_193908095.1">
    <property type="nucleotide sequence ID" value="NZ_JADEXG010000031.1"/>
</dbReference>
<evidence type="ECO:0000313" key="4">
    <source>
        <dbReference type="Proteomes" id="UP000636505"/>
    </source>
</evidence>
<accession>A0A8J7AIS2</accession>
<reference evidence="3" key="1">
    <citation type="submission" date="2020-10" db="EMBL/GenBank/DDBJ databases">
        <authorList>
            <person name="Castelo-Branco R."/>
            <person name="Eusebio N."/>
            <person name="Adriana R."/>
            <person name="Vieira A."/>
            <person name="Brugerolle De Fraissinette N."/>
            <person name="Rezende De Castro R."/>
            <person name="Schneider M.P."/>
            <person name="Vasconcelos V."/>
            <person name="Leao P.N."/>
        </authorList>
    </citation>
    <scope>NUCLEOTIDE SEQUENCE</scope>
    <source>
        <strain evidence="3">LEGE 07310</strain>
    </source>
</reference>
<gene>
    <name evidence="3" type="ORF">IQ241_13745</name>
</gene>
<dbReference type="EMBL" id="JADEXG010000031">
    <property type="protein sequence ID" value="MBE9078343.1"/>
    <property type="molecule type" value="Genomic_DNA"/>
</dbReference>
<feature type="chain" id="PRO_5035254089" description="DUF4148 domain-containing protein" evidence="2">
    <location>
        <begin position="24"/>
        <end position="117"/>
    </location>
</feature>
<dbReference type="AlphaFoldDB" id="A0A8J7AIS2"/>
<dbReference type="Proteomes" id="UP000636505">
    <property type="component" value="Unassembled WGS sequence"/>
</dbReference>
<feature type="region of interest" description="Disordered" evidence="1">
    <location>
        <begin position="95"/>
        <end position="117"/>
    </location>
</feature>
<name>A0A8J7AIS2_9CYAN</name>
<evidence type="ECO:0000313" key="3">
    <source>
        <dbReference type="EMBL" id="MBE9078343.1"/>
    </source>
</evidence>
<feature type="compositionally biased region" description="Low complexity" evidence="1">
    <location>
        <begin position="96"/>
        <end position="108"/>
    </location>
</feature>